<keyword evidence="2" id="KW-1185">Reference proteome</keyword>
<proteinExistence type="predicted"/>
<name>A0A8H4SZV3_9HYPO</name>
<reference evidence="1" key="1">
    <citation type="journal article" date="2020" name="BMC Genomics">
        <title>Correction to: Identification and distribution of gene clusters required for synthesis of sphingolipid metabolism inhibitors in diverse species of the filamentous fungus Fusarium.</title>
        <authorList>
            <person name="Kim H.S."/>
            <person name="Lohmar J.M."/>
            <person name="Busman M."/>
            <person name="Brown D.W."/>
            <person name="Naumann T.A."/>
            <person name="Divon H.H."/>
            <person name="Lysoe E."/>
            <person name="Uhlig S."/>
            <person name="Proctor R.H."/>
        </authorList>
    </citation>
    <scope>NUCLEOTIDE SEQUENCE</scope>
    <source>
        <strain evidence="1">NRRL 20472</strain>
    </source>
</reference>
<dbReference type="Proteomes" id="UP000622797">
    <property type="component" value="Unassembled WGS sequence"/>
</dbReference>
<dbReference type="AlphaFoldDB" id="A0A8H4SZV3"/>
<dbReference type="EMBL" id="JABEXW010001043">
    <property type="protein sequence ID" value="KAF4948638.1"/>
    <property type="molecule type" value="Genomic_DNA"/>
</dbReference>
<evidence type="ECO:0000313" key="1">
    <source>
        <dbReference type="EMBL" id="KAF4948638.1"/>
    </source>
</evidence>
<evidence type="ECO:0000313" key="2">
    <source>
        <dbReference type="Proteomes" id="UP000622797"/>
    </source>
</evidence>
<gene>
    <name evidence="1" type="ORF">FSARC_13688</name>
</gene>
<sequence>MGGSHVSKFRLCLAGSAFIEISSGLQAVLKLGNGAAQPLYVSFSNADLGFKTSPKVDDIADLPLFDHVSGTYISSKLSLKIGNTLSQSPILVVALMLGLPPAAAAAAAADLDNIHALVNIIIPVSSPSSPG</sequence>
<organism evidence="1 2">
    <name type="scientific">Fusarium sarcochroum</name>
    <dbReference type="NCBI Taxonomy" id="1208366"/>
    <lineage>
        <taxon>Eukaryota</taxon>
        <taxon>Fungi</taxon>
        <taxon>Dikarya</taxon>
        <taxon>Ascomycota</taxon>
        <taxon>Pezizomycotina</taxon>
        <taxon>Sordariomycetes</taxon>
        <taxon>Hypocreomycetidae</taxon>
        <taxon>Hypocreales</taxon>
        <taxon>Nectriaceae</taxon>
        <taxon>Fusarium</taxon>
        <taxon>Fusarium lateritium species complex</taxon>
    </lineage>
</organism>
<reference evidence="1" key="2">
    <citation type="submission" date="2020-05" db="EMBL/GenBank/DDBJ databases">
        <authorList>
            <person name="Kim H.-S."/>
            <person name="Proctor R.H."/>
            <person name="Brown D.W."/>
        </authorList>
    </citation>
    <scope>NUCLEOTIDE SEQUENCE</scope>
    <source>
        <strain evidence="1">NRRL 20472</strain>
    </source>
</reference>
<accession>A0A8H4SZV3</accession>
<protein>
    <submittedName>
        <fullName evidence="1">Uncharacterized protein</fullName>
    </submittedName>
</protein>
<comment type="caution">
    <text evidence="1">The sequence shown here is derived from an EMBL/GenBank/DDBJ whole genome shotgun (WGS) entry which is preliminary data.</text>
</comment>